<evidence type="ECO:0000313" key="14">
    <source>
        <dbReference type="EMBL" id="CCG09279.1"/>
    </source>
</evidence>
<evidence type="ECO:0000256" key="13">
    <source>
        <dbReference type="SAM" id="MobiDB-lite"/>
    </source>
</evidence>
<keyword evidence="7 12" id="KW-0479">Metal-binding</keyword>
<dbReference type="InterPro" id="IPR020568">
    <property type="entry name" value="Ribosomal_Su5_D2-typ_SF"/>
</dbReference>
<dbReference type="AlphaFoldDB" id="H6SNE8"/>
<keyword evidence="5 12" id="KW-0444">Lipid biosynthesis</keyword>
<evidence type="ECO:0000256" key="12">
    <source>
        <dbReference type="HAMAP-Rule" id="MF_00388"/>
    </source>
</evidence>
<keyword evidence="9 12" id="KW-0862">Zinc</keyword>
<evidence type="ECO:0000256" key="4">
    <source>
        <dbReference type="ARBA" id="ARBA00012745"/>
    </source>
</evidence>
<dbReference type="GO" id="GO:0009245">
    <property type="term" value="P:lipid A biosynthetic process"/>
    <property type="evidence" value="ECO:0007669"/>
    <property type="project" value="UniProtKB-UniRule"/>
</dbReference>
<dbReference type="Gene3D" id="3.30.1700.10">
    <property type="entry name" value="lpxc deacetylase, domain 2"/>
    <property type="match status" value="1"/>
</dbReference>
<dbReference type="Proteomes" id="UP000033220">
    <property type="component" value="Chromosome DSM 122"/>
</dbReference>
<evidence type="ECO:0000313" key="15">
    <source>
        <dbReference type="Proteomes" id="UP000033220"/>
    </source>
</evidence>
<comment type="cofactor">
    <cofactor evidence="1 12">
        <name>Zn(2+)</name>
        <dbReference type="ChEBI" id="CHEBI:29105"/>
    </cofactor>
</comment>
<dbReference type="STRING" id="1150469.RSPPHO_02653"/>
<dbReference type="InterPro" id="IPR011334">
    <property type="entry name" value="UDP-acyl_GlcNac_deAcase_C"/>
</dbReference>
<comment type="pathway">
    <text evidence="3 12">Glycolipid biosynthesis; lipid IV(A) biosynthesis; lipid IV(A) from (3R)-3-hydroxytetradecanoyl-[acyl-carrier-protein] and UDP-N-acetyl-alpha-D-glucosamine: step 2/6.</text>
</comment>
<evidence type="ECO:0000256" key="2">
    <source>
        <dbReference type="ARBA" id="ARBA00002923"/>
    </source>
</evidence>
<dbReference type="GO" id="GO:0103117">
    <property type="term" value="F:UDP-3-O-acyl-N-acetylglucosamine deacetylase activity"/>
    <property type="evidence" value="ECO:0007669"/>
    <property type="project" value="UniProtKB-UniRule"/>
</dbReference>
<dbReference type="GO" id="GO:0046872">
    <property type="term" value="F:metal ion binding"/>
    <property type="evidence" value="ECO:0007669"/>
    <property type="project" value="UniProtKB-KW"/>
</dbReference>
<keyword evidence="15" id="KW-1185">Reference proteome</keyword>
<dbReference type="HOGENOM" id="CLU_046528_1_1_5"/>
<dbReference type="KEGG" id="rpm:RSPPHO_02653"/>
<dbReference type="HAMAP" id="MF_00388">
    <property type="entry name" value="LpxC"/>
    <property type="match status" value="1"/>
</dbReference>
<dbReference type="Pfam" id="PF03331">
    <property type="entry name" value="LpxC"/>
    <property type="match status" value="1"/>
</dbReference>
<comment type="similarity">
    <text evidence="12">Belongs to the LpxC family.</text>
</comment>
<keyword evidence="10 12" id="KW-0443">Lipid metabolism</keyword>
<evidence type="ECO:0000256" key="11">
    <source>
        <dbReference type="ARBA" id="ARBA00024535"/>
    </source>
</evidence>
<dbReference type="eggNOG" id="COG0774">
    <property type="taxonomic scope" value="Bacteria"/>
</dbReference>
<evidence type="ECO:0000256" key="1">
    <source>
        <dbReference type="ARBA" id="ARBA00001947"/>
    </source>
</evidence>
<feature type="binding site" evidence="12">
    <location>
        <position position="313"/>
    </location>
    <ligand>
        <name>Zn(2+)</name>
        <dbReference type="ChEBI" id="CHEBI:29105"/>
    </ligand>
</feature>
<dbReference type="PANTHER" id="PTHR33694:SF1">
    <property type="entry name" value="UDP-3-O-ACYL-N-ACETYLGLUCOSAMINE DEACETYLASE 1, MITOCHONDRIAL-RELATED"/>
    <property type="match status" value="1"/>
</dbReference>
<dbReference type="InterPro" id="IPR015870">
    <property type="entry name" value="UDP-acyl_N-AcGlcN_deAcase_N"/>
</dbReference>
<dbReference type="EC" id="3.5.1.108" evidence="4 12"/>
<evidence type="ECO:0000256" key="9">
    <source>
        <dbReference type="ARBA" id="ARBA00022833"/>
    </source>
</evidence>
<dbReference type="PANTHER" id="PTHR33694">
    <property type="entry name" value="UDP-3-O-ACYL-N-ACETYLGLUCOSAMINE DEACETYLASE 1, MITOCHONDRIAL-RELATED"/>
    <property type="match status" value="1"/>
</dbReference>
<evidence type="ECO:0000256" key="8">
    <source>
        <dbReference type="ARBA" id="ARBA00022801"/>
    </source>
</evidence>
<proteinExistence type="inferred from homology"/>
<evidence type="ECO:0000256" key="3">
    <source>
        <dbReference type="ARBA" id="ARBA00005002"/>
    </source>
</evidence>
<evidence type="ECO:0000256" key="7">
    <source>
        <dbReference type="ARBA" id="ARBA00022723"/>
    </source>
</evidence>
<dbReference type="Gene3D" id="3.30.230.20">
    <property type="entry name" value="lpxc deacetylase, domain 1"/>
    <property type="match status" value="1"/>
</dbReference>
<name>H6SNE8_PARPM</name>
<feature type="binding site" evidence="12">
    <location>
        <position position="309"/>
    </location>
    <ligand>
        <name>Zn(2+)</name>
        <dbReference type="ChEBI" id="CHEBI:29105"/>
    </ligand>
</feature>
<accession>H6SNE8</accession>
<keyword evidence="6 12" id="KW-0441">Lipid A biosynthesis</keyword>
<feature type="binding site" evidence="12">
    <location>
        <position position="151"/>
    </location>
    <ligand>
        <name>Zn(2+)</name>
        <dbReference type="ChEBI" id="CHEBI:29105"/>
    </ligand>
</feature>
<organism evidence="14 15">
    <name type="scientific">Pararhodospirillum photometricum DSM 122</name>
    <dbReference type="NCBI Taxonomy" id="1150469"/>
    <lineage>
        <taxon>Bacteria</taxon>
        <taxon>Pseudomonadati</taxon>
        <taxon>Pseudomonadota</taxon>
        <taxon>Alphaproteobacteria</taxon>
        <taxon>Rhodospirillales</taxon>
        <taxon>Rhodospirillaceae</taxon>
        <taxon>Pararhodospirillum</taxon>
    </lineage>
</organism>
<protein>
    <recommendedName>
        <fullName evidence="4 12">UDP-3-O-acyl-N-acetylglucosamine deacetylase</fullName>
        <shortName evidence="12">UDP-3-O-acyl-GlcNAc deacetylase</shortName>
        <ecNumber evidence="4 12">3.5.1.108</ecNumber>
    </recommendedName>
    <alternativeName>
        <fullName evidence="12">UDP-3-O-[R-3-hydroxymyristoyl]-N-acetylglucosamine deacetylase</fullName>
    </alternativeName>
</protein>
<feature type="active site" description="Proton donor" evidence="12">
    <location>
        <position position="336"/>
    </location>
</feature>
<dbReference type="UniPathway" id="UPA00359">
    <property type="reaction ID" value="UER00478"/>
</dbReference>
<feature type="region of interest" description="Disordered" evidence="13">
    <location>
        <begin position="1"/>
        <end position="35"/>
    </location>
</feature>
<evidence type="ECO:0000256" key="5">
    <source>
        <dbReference type="ARBA" id="ARBA00022516"/>
    </source>
</evidence>
<dbReference type="PATRIC" id="fig|1150469.3.peg.3017"/>
<dbReference type="SUPFAM" id="SSF54211">
    <property type="entry name" value="Ribosomal protein S5 domain 2-like"/>
    <property type="match status" value="2"/>
</dbReference>
<dbReference type="InterPro" id="IPR004463">
    <property type="entry name" value="UDP-acyl_GlcNac_deAcase"/>
</dbReference>
<evidence type="ECO:0000256" key="10">
    <source>
        <dbReference type="ARBA" id="ARBA00023098"/>
    </source>
</evidence>
<comment type="function">
    <text evidence="2 12">Catalyzes the hydrolysis of UDP-3-O-myristoyl-N-acetylglucosamine to form UDP-3-O-myristoylglucosamine and acetate, the committed step in lipid A biosynthesis.</text>
</comment>
<dbReference type="GO" id="GO:0016020">
    <property type="term" value="C:membrane"/>
    <property type="evidence" value="ECO:0007669"/>
    <property type="project" value="GOC"/>
</dbReference>
<gene>
    <name evidence="12" type="primary">lpxC</name>
    <name evidence="14" type="ORF">RSPPHO_02653</name>
</gene>
<sequence length="385" mass="41268">MPPRGLEPSLDARPWEGCPASPQGLPRETGQTTKNREGIRIMDGLNWWGEGPAGETSTDLECDPQGRPQGTALQRTLKTTIGCTGVGLHSGKPVSLTLRPAAPGTGLVFRRLDLPENAARELPVSAGKVTDSRLCTTLSNDAGVSLSTIEHLMAALAALAIDNLLIDVDGPELPIMDGSAQPFLFLIDCAGIQAQAAPRRALRVLKPVSVGDGSAQASLMPAERGLTISFEIAFQAAAIGRQSCRFMMTESIFRRHVARARTFGLREDVDRLHAAGLALGGSLENAVVVDGATVLNEDGLRYEEEFVRHKALDAIGDLYMAGLPLIGRYHGTRASHHLNNQLLRTLLADPTAWRLEAVREAELGLTDVSPFQARREPDAVLRACA</sequence>
<dbReference type="EMBL" id="HE663493">
    <property type="protein sequence ID" value="CCG09279.1"/>
    <property type="molecule type" value="Genomic_DNA"/>
</dbReference>
<comment type="catalytic activity">
    <reaction evidence="11 12">
        <text>a UDP-3-O-[(3R)-3-hydroxyacyl]-N-acetyl-alpha-D-glucosamine + H2O = a UDP-3-O-[(3R)-3-hydroxyacyl]-alpha-D-glucosamine + acetate</text>
        <dbReference type="Rhea" id="RHEA:67816"/>
        <dbReference type="ChEBI" id="CHEBI:15377"/>
        <dbReference type="ChEBI" id="CHEBI:30089"/>
        <dbReference type="ChEBI" id="CHEBI:137740"/>
        <dbReference type="ChEBI" id="CHEBI:173225"/>
        <dbReference type="EC" id="3.5.1.108"/>
    </reaction>
</comment>
<keyword evidence="8 12" id="KW-0378">Hydrolase</keyword>
<dbReference type="NCBIfam" id="TIGR00325">
    <property type="entry name" value="lpxC"/>
    <property type="match status" value="1"/>
</dbReference>
<evidence type="ECO:0000256" key="6">
    <source>
        <dbReference type="ARBA" id="ARBA00022556"/>
    </source>
</evidence>
<reference evidence="14 15" key="1">
    <citation type="submission" date="2012-02" db="EMBL/GenBank/DDBJ databases">
        <title>Shotgun genome sequence of Phaeospirillum photometricum DSM 122.</title>
        <authorList>
            <person name="Duquesne K."/>
            <person name="Sturgis J."/>
        </authorList>
    </citation>
    <scope>NUCLEOTIDE SEQUENCE [LARGE SCALE GENOMIC DNA]</scope>
    <source>
        <strain evidence="15">DSM122</strain>
    </source>
</reference>